<dbReference type="AlphaFoldDB" id="A0AAW8UL41"/>
<reference evidence="1" key="1">
    <citation type="submission" date="2023-03" db="EMBL/GenBank/DDBJ databases">
        <authorList>
            <person name="Shen W."/>
            <person name="Cai J."/>
        </authorList>
    </citation>
    <scope>NUCLEOTIDE SEQUENCE</scope>
    <source>
        <strain evidence="1">Y37</strain>
    </source>
</reference>
<dbReference type="RefSeq" id="WP_311843668.1">
    <property type="nucleotide sequence ID" value="NZ_JARQDC010000013.1"/>
</dbReference>
<proteinExistence type="predicted"/>
<dbReference type="Proteomes" id="UP001250218">
    <property type="component" value="Unassembled WGS sequence"/>
</dbReference>
<evidence type="ECO:0000313" key="1">
    <source>
        <dbReference type="EMBL" id="MDT2946804.1"/>
    </source>
</evidence>
<name>A0AAW8UL41_9LACT</name>
<comment type="caution">
    <text evidence="1">The sequence shown here is derived from an EMBL/GenBank/DDBJ whole genome shotgun (WGS) entry which is preliminary data.</text>
</comment>
<protein>
    <submittedName>
        <fullName evidence="1">Uncharacterized protein</fullName>
    </submittedName>
</protein>
<organism evidence="1 2">
    <name type="scientific">Lactococcus lactis</name>
    <dbReference type="NCBI Taxonomy" id="1358"/>
    <lineage>
        <taxon>Bacteria</taxon>
        <taxon>Bacillati</taxon>
        <taxon>Bacillota</taxon>
        <taxon>Bacilli</taxon>
        <taxon>Lactobacillales</taxon>
        <taxon>Streptococcaceae</taxon>
        <taxon>Lactococcus</taxon>
    </lineage>
</organism>
<dbReference type="EMBL" id="JARQDL010000013">
    <property type="protein sequence ID" value="MDT2946804.1"/>
    <property type="molecule type" value="Genomic_DNA"/>
</dbReference>
<sequence length="51" mass="5845">MKYQVRTVVGNFPTTLIVIEFETPGAAQNYCQRLNARDFNYCVTNSLGMRL</sequence>
<accession>A0AAW8UL41</accession>
<gene>
    <name evidence="1" type="ORF">P7I04_12315</name>
</gene>
<evidence type="ECO:0000313" key="2">
    <source>
        <dbReference type="Proteomes" id="UP001250218"/>
    </source>
</evidence>